<evidence type="ECO:0000313" key="6">
    <source>
        <dbReference type="EMBL" id="GAA1686524.1"/>
    </source>
</evidence>
<dbReference type="InterPro" id="IPR010998">
    <property type="entry name" value="Integrase_recombinase_N"/>
</dbReference>
<evidence type="ECO:0000256" key="2">
    <source>
        <dbReference type="ARBA" id="ARBA00023125"/>
    </source>
</evidence>
<proteinExistence type="inferred from homology"/>
<reference evidence="6 7" key="1">
    <citation type="journal article" date="2019" name="Int. J. Syst. Evol. Microbiol.">
        <title>The Global Catalogue of Microorganisms (GCM) 10K type strain sequencing project: providing services to taxonomists for standard genome sequencing and annotation.</title>
        <authorList>
            <consortium name="The Broad Institute Genomics Platform"/>
            <consortium name="The Broad Institute Genome Sequencing Center for Infectious Disease"/>
            <person name="Wu L."/>
            <person name="Ma J."/>
        </authorList>
    </citation>
    <scope>NUCLEOTIDE SEQUENCE [LARGE SCALE GENOMIC DNA]</scope>
    <source>
        <strain evidence="6 7">JCM 15575</strain>
    </source>
</reference>
<dbReference type="Proteomes" id="UP001500596">
    <property type="component" value="Unassembled WGS sequence"/>
</dbReference>
<evidence type="ECO:0000256" key="3">
    <source>
        <dbReference type="ARBA" id="ARBA00023172"/>
    </source>
</evidence>
<dbReference type="RefSeq" id="WP_344056088.1">
    <property type="nucleotide sequence ID" value="NZ_BAAAPK010000003.1"/>
</dbReference>
<dbReference type="EMBL" id="BAAAPK010000003">
    <property type="protein sequence ID" value="GAA1686524.1"/>
    <property type="molecule type" value="Genomic_DNA"/>
</dbReference>
<feature type="compositionally biased region" description="Pro residues" evidence="4">
    <location>
        <begin position="302"/>
        <end position="311"/>
    </location>
</feature>
<dbReference type="CDD" id="cd01189">
    <property type="entry name" value="INT_ICEBs1_C_like"/>
    <property type="match status" value="1"/>
</dbReference>
<gene>
    <name evidence="6" type="ORF">GCM10009807_32730</name>
</gene>
<protein>
    <recommendedName>
        <fullName evidence="5">Tyr recombinase domain-containing protein</fullName>
    </recommendedName>
</protein>
<dbReference type="PANTHER" id="PTHR30349">
    <property type="entry name" value="PHAGE INTEGRASE-RELATED"/>
    <property type="match status" value="1"/>
</dbReference>
<evidence type="ECO:0000256" key="4">
    <source>
        <dbReference type="SAM" id="MobiDB-lite"/>
    </source>
</evidence>
<dbReference type="SUPFAM" id="SSF56349">
    <property type="entry name" value="DNA breaking-rejoining enzymes"/>
    <property type="match status" value="1"/>
</dbReference>
<keyword evidence="2" id="KW-0238">DNA-binding</keyword>
<dbReference type="Pfam" id="PF00589">
    <property type="entry name" value="Phage_integrase"/>
    <property type="match status" value="1"/>
</dbReference>
<dbReference type="PROSITE" id="PS51898">
    <property type="entry name" value="TYR_RECOMBINASE"/>
    <property type="match status" value="1"/>
</dbReference>
<dbReference type="Gene3D" id="1.10.443.10">
    <property type="entry name" value="Intergrase catalytic core"/>
    <property type="match status" value="1"/>
</dbReference>
<dbReference type="InterPro" id="IPR013762">
    <property type="entry name" value="Integrase-like_cat_sf"/>
</dbReference>
<dbReference type="InterPro" id="IPR002104">
    <property type="entry name" value="Integrase_catalytic"/>
</dbReference>
<feature type="domain" description="Tyr recombinase" evidence="5">
    <location>
        <begin position="97"/>
        <end position="284"/>
    </location>
</feature>
<evidence type="ECO:0000313" key="7">
    <source>
        <dbReference type="Proteomes" id="UP001500596"/>
    </source>
</evidence>
<name>A0ABN2HE89_9MICO</name>
<comment type="similarity">
    <text evidence="1">Belongs to the 'phage' integrase family.</text>
</comment>
<organism evidence="6 7">
    <name type="scientific">Microbacterium lacus</name>
    <dbReference type="NCBI Taxonomy" id="415217"/>
    <lineage>
        <taxon>Bacteria</taxon>
        <taxon>Bacillati</taxon>
        <taxon>Actinomycetota</taxon>
        <taxon>Actinomycetes</taxon>
        <taxon>Micrococcales</taxon>
        <taxon>Microbacteriaceae</taxon>
        <taxon>Microbacterium</taxon>
    </lineage>
</organism>
<sequence length="328" mass="35724">MWLAAKKASLKPSSYSPIETAWRLRVEPTWGRWELSEIRHTDVRAWVAKLSGEVGATVTIRTFGVLASILDDAVYDGLIATNPARVARVGLPKKMRGKHGYLTHSEVARLAAASGPHMLLVLTLAYTGIRWGEAVALEVKDLNLRQSRLHIVTNAVEVNGTLHIGSPKSNRARRVPVPTFLMHELAAMVADRSPHALVFPNERGKHMRRTRASSGSRSWFKTALKRADLPPMTLHDLRHTAASLAVQSGAHVKTIQRMLGHTSAAMTLDVYSDLFEDDLDAVSAALDEAAMKSGLGDLFAPPQKPAPPSPRPAVKARPPINSHGIGLT</sequence>
<feature type="region of interest" description="Disordered" evidence="4">
    <location>
        <begin position="296"/>
        <end position="328"/>
    </location>
</feature>
<dbReference type="InterPro" id="IPR050090">
    <property type="entry name" value="Tyrosine_recombinase_XerCD"/>
</dbReference>
<keyword evidence="7" id="KW-1185">Reference proteome</keyword>
<keyword evidence="3" id="KW-0233">DNA recombination</keyword>
<dbReference type="InterPro" id="IPR011010">
    <property type="entry name" value="DNA_brk_join_enz"/>
</dbReference>
<evidence type="ECO:0000256" key="1">
    <source>
        <dbReference type="ARBA" id="ARBA00008857"/>
    </source>
</evidence>
<evidence type="ECO:0000259" key="5">
    <source>
        <dbReference type="PROSITE" id="PS51898"/>
    </source>
</evidence>
<comment type="caution">
    <text evidence="6">The sequence shown here is derived from an EMBL/GenBank/DDBJ whole genome shotgun (WGS) entry which is preliminary data.</text>
</comment>
<dbReference type="Gene3D" id="1.10.150.130">
    <property type="match status" value="1"/>
</dbReference>
<accession>A0ABN2HE89</accession>
<dbReference type="PANTHER" id="PTHR30349:SF64">
    <property type="entry name" value="PROPHAGE INTEGRASE INTD-RELATED"/>
    <property type="match status" value="1"/>
</dbReference>